<protein>
    <submittedName>
        <fullName evidence="1">Uncharacterized protein</fullName>
    </submittedName>
</protein>
<name>A0A9X2EQH9_9GAMM</name>
<keyword evidence="2" id="KW-1185">Reference proteome</keyword>
<dbReference type="AlphaFoldDB" id="A0A9X2EQH9"/>
<dbReference type="EMBL" id="JALBWM010000097">
    <property type="protein sequence ID" value="MCO1335996.1"/>
    <property type="molecule type" value="Genomic_DNA"/>
</dbReference>
<evidence type="ECO:0000313" key="1">
    <source>
        <dbReference type="EMBL" id="MCO1335996.1"/>
    </source>
</evidence>
<comment type="caution">
    <text evidence="1">The sequence shown here is derived from an EMBL/GenBank/DDBJ whole genome shotgun (WGS) entry which is preliminary data.</text>
</comment>
<dbReference type="RefSeq" id="WP_252471256.1">
    <property type="nucleotide sequence ID" value="NZ_JALBWM010000097.1"/>
</dbReference>
<dbReference type="Proteomes" id="UP001139028">
    <property type="component" value="Unassembled WGS sequence"/>
</dbReference>
<organism evidence="1 2">
    <name type="scientific">Microbulbifer okhotskensis</name>
    <dbReference type="NCBI Taxonomy" id="2926617"/>
    <lineage>
        <taxon>Bacteria</taxon>
        <taxon>Pseudomonadati</taxon>
        <taxon>Pseudomonadota</taxon>
        <taxon>Gammaproteobacteria</taxon>
        <taxon>Cellvibrionales</taxon>
        <taxon>Microbulbiferaceae</taxon>
        <taxon>Microbulbifer</taxon>
    </lineage>
</organism>
<accession>A0A9X2EQH9</accession>
<proteinExistence type="predicted"/>
<feature type="non-terminal residue" evidence="1">
    <location>
        <position position="1"/>
    </location>
</feature>
<gene>
    <name evidence="1" type="ORF">MO867_16825</name>
</gene>
<evidence type="ECO:0000313" key="2">
    <source>
        <dbReference type="Proteomes" id="UP001139028"/>
    </source>
</evidence>
<dbReference type="SUPFAM" id="SSF69255">
    <property type="entry name" value="gp5 N-terminal domain-like"/>
    <property type="match status" value="1"/>
</dbReference>
<reference evidence="1" key="1">
    <citation type="journal article" date="2022" name="Arch. Microbiol.">
        <title>Microbulbifer okhotskensis sp. nov., isolated from a deep bottom sediment of the Okhotsk Sea.</title>
        <authorList>
            <person name="Romanenko L."/>
            <person name="Kurilenko V."/>
            <person name="Otstavnykh N."/>
            <person name="Velansky P."/>
            <person name="Isaeva M."/>
            <person name="Mikhailov V."/>
        </authorList>
    </citation>
    <scope>NUCLEOTIDE SEQUENCE</scope>
    <source>
        <strain evidence="1">OS29</strain>
    </source>
</reference>
<sequence>VLRPDGLADEELPIFRSVPLPLQHAGNERGAFGFPQPGTVVELAFAYGQPDQPFIRTVLSRGVGVPALDREDLAWQQSDSVRQRVDAHAEWSRETHGDIRESSLRRIIKAAELQSSCDNEYRQVKEHSIEEIAGVKVIEVLGALRLLSGGSLNIGALDNLNLSTTSDINSSVGRDLKEQIGNIRESIAKTQQSIKVKDGGKAWLGSESVNVLKVLEELIDVVSALAGTLATHSHPSSGQKPTQEIAITAHQTSADNLKSQLTPIVA</sequence>